<reference evidence="1" key="1">
    <citation type="submission" date="2017-12" db="EMBL/GenBank/DDBJ databases">
        <authorList>
            <person name="Martens C."/>
            <person name="Dahlstrom E."/>
            <person name="Barbian K."/>
            <person name="Sykora L."/>
            <person name="Ricklefs S."/>
            <person name="Bruno D."/>
            <person name="Anzick I."/>
            <person name="Myles I."/>
            <person name="Datta S.K."/>
        </authorList>
    </citation>
    <scope>NUCLEOTIDE SEQUENCE</scope>
    <source>
        <strain evidence="1">AD2</strain>
        <plasmid evidence="1">p2-AD2</plasmid>
    </source>
</reference>
<proteinExistence type="predicted"/>
<dbReference type="EMBL" id="CP025187">
    <property type="protein sequence ID" value="AWV20216.1"/>
    <property type="molecule type" value="Genomic_DNA"/>
</dbReference>
<dbReference type="RefSeq" id="WP_099780994.1">
    <property type="nucleotide sequence ID" value="NZ_CP025187.1"/>
</dbReference>
<accession>A0A4Y1MQG3</accession>
<organism evidence="1">
    <name type="scientific">Roseomonas mucosa</name>
    <dbReference type="NCBI Taxonomy" id="207340"/>
    <lineage>
        <taxon>Bacteria</taxon>
        <taxon>Pseudomonadati</taxon>
        <taxon>Pseudomonadota</taxon>
        <taxon>Alphaproteobacteria</taxon>
        <taxon>Acetobacterales</taxon>
        <taxon>Roseomonadaceae</taxon>
        <taxon>Roseomonas</taxon>
    </lineage>
</organism>
<geneLocation type="plasmid" evidence="1">
    <name>p2-AD2</name>
</geneLocation>
<gene>
    <name evidence="1" type="ORF">RADP37_04545</name>
</gene>
<name>A0A4Y1MQG3_9PROT</name>
<protein>
    <submittedName>
        <fullName evidence="1">Uncharacterized protein</fullName>
    </submittedName>
</protein>
<sequence>MLRQYRAPRRLGGDNPLGVGTVALGAVFYLQDDGHWRDRTRGGAICRAPWIVEAFLNGFYHAARRDPATGHWLSIAVANRTDLALARSLRDGRRATVAIRTLQLHDDEGLGWPCNPRPRLPAILARPA</sequence>
<keyword evidence="1" id="KW-0614">Plasmid</keyword>
<dbReference type="AlphaFoldDB" id="A0A4Y1MQG3"/>
<evidence type="ECO:0000313" key="1">
    <source>
        <dbReference type="EMBL" id="AWV20216.1"/>
    </source>
</evidence>